<evidence type="ECO:0000256" key="4">
    <source>
        <dbReference type="SAM" id="MobiDB-lite"/>
    </source>
</evidence>
<evidence type="ECO:0000256" key="3">
    <source>
        <dbReference type="SAM" id="Coils"/>
    </source>
</evidence>
<organism evidence="7">
    <name type="scientific">Schistocephalus solidus</name>
    <name type="common">Tapeworm</name>
    <dbReference type="NCBI Taxonomy" id="70667"/>
    <lineage>
        <taxon>Eukaryota</taxon>
        <taxon>Metazoa</taxon>
        <taxon>Spiralia</taxon>
        <taxon>Lophotrochozoa</taxon>
        <taxon>Platyhelminthes</taxon>
        <taxon>Cestoda</taxon>
        <taxon>Eucestoda</taxon>
        <taxon>Diphyllobothriidea</taxon>
        <taxon>Diphyllobothriidae</taxon>
        <taxon>Schistocephalus</taxon>
    </lineage>
</organism>
<evidence type="ECO:0000313" key="5">
    <source>
        <dbReference type="EMBL" id="VDL90058.1"/>
    </source>
</evidence>
<dbReference type="AlphaFoldDB" id="A0A183SHH5"/>
<accession>A0A183SHH5</accession>
<feature type="region of interest" description="Disordered" evidence="4">
    <location>
        <begin position="264"/>
        <end position="293"/>
    </location>
</feature>
<reference evidence="5 6" key="2">
    <citation type="submission" date="2018-11" db="EMBL/GenBank/DDBJ databases">
        <authorList>
            <consortium name="Pathogen Informatics"/>
        </authorList>
    </citation>
    <scope>NUCLEOTIDE SEQUENCE [LARGE SCALE GENOMIC DNA]</scope>
    <source>
        <strain evidence="5 6">NST_G2</strain>
    </source>
</reference>
<dbReference type="InterPro" id="IPR007327">
    <property type="entry name" value="TPD52"/>
</dbReference>
<name>A0A183SHH5_SCHSO</name>
<feature type="coiled-coil region" evidence="3">
    <location>
        <begin position="127"/>
        <end position="154"/>
    </location>
</feature>
<gene>
    <name evidence="5" type="ORF">SSLN_LOCUS3673</name>
</gene>
<dbReference type="WBParaSite" id="SSLN_0000378501-mRNA-1">
    <property type="protein sequence ID" value="SSLN_0000378501-mRNA-1"/>
    <property type="gene ID" value="SSLN_0000378501"/>
</dbReference>
<reference evidence="7" key="1">
    <citation type="submission" date="2016-06" db="UniProtKB">
        <authorList>
            <consortium name="WormBaseParasite"/>
        </authorList>
    </citation>
    <scope>IDENTIFICATION</scope>
</reference>
<dbReference type="Pfam" id="PF04201">
    <property type="entry name" value="TPD52"/>
    <property type="match status" value="1"/>
</dbReference>
<comment type="similarity">
    <text evidence="1">Belongs to the TPD52 family.</text>
</comment>
<evidence type="ECO:0000256" key="2">
    <source>
        <dbReference type="ARBA" id="ARBA00023054"/>
    </source>
</evidence>
<dbReference type="STRING" id="70667.A0A183SHH5"/>
<feature type="region of interest" description="Disordered" evidence="4">
    <location>
        <begin position="1"/>
        <end position="20"/>
    </location>
</feature>
<evidence type="ECO:0000313" key="7">
    <source>
        <dbReference type="WBParaSite" id="SSLN_0000378501-mRNA-1"/>
    </source>
</evidence>
<feature type="region of interest" description="Disordered" evidence="4">
    <location>
        <begin position="127"/>
        <end position="154"/>
    </location>
</feature>
<dbReference type="Proteomes" id="UP000275846">
    <property type="component" value="Unassembled WGS sequence"/>
</dbReference>
<proteinExistence type="inferred from homology"/>
<dbReference type="EMBL" id="UYSU01032614">
    <property type="protein sequence ID" value="VDL90058.1"/>
    <property type="molecule type" value="Genomic_DNA"/>
</dbReference>
<dbReference type="OrthoDB" id="10000687at2759"/>
<keyword evidence="2 3" id="KW-0175">Coiled coil</keyword>
<evidence type="ECO:0000256" key="1">
    <source>
        <dbReference type="ARBA" id="ARBA00005702"/>
    </source>
</evidence>
<keyword evidence="6" id="KW-1185">Reference proteome</keyword>
<sequence>MQMDAVESGEEPVIVSQPDNDIDREALEKELLATEEDIQTLNETLNVKLKRRLEIKKQLGHVDLSTISYDVKEEIARIGDSEAFRKTTRAFGQARSKTIDVAEDVKEKVTATIQTFKIEANAPILGVEGEEKEEEKEKKKKKKKEEEEEAATELSIRPVGQKGRIVMMKMWTASMLLIRAAEPPYEGPFRVLSRNAKTCRILRGDKEDVVSVDRVKAAVAEGSPDLRQGQDFADPLPPCSFTFPTLSSIIPTLSIYHTFPHHPDPNSSNAADIRTTRSGRRVHFPDRFTTQDF</sequence>
<evidence type="ECO:0000313" key="6">
    <source>
        <dbReference type="Proteomes" id="UP000275846"/>
    </source>
</evidence>
<protein>
    <submittedName>
        <fullName evidence="7">Reverse transcriptase domain-containing protein</fullName>
    </submittedName>
</protein>